<name>A0AAD5GNL3_AMBAR</name>
<comment type="caution">
    <text evidence="1">The sequence shown here is derived from an EMBL/GenBank/DDBJ whole genome shotgun (WGS) entry which is preliminary data.</text>
</comment>
<sequence>MILITFGLCSRADNQKSEGKRRVLFSDAGESTTQRKDTIEENGSRNVVGHVTANAPIETKVGFRGKRAFQMSAHELD</sequence>
<organism evidence="1 2">
    <name type="scientific">Ambrosia artemisiifolia</name>
    <name type="common">Common ragweed</name>
    <dbReference type="NCBI Taxonomy" id="4212"/>
    <lineage>
        <taxon>Eukaryota</taxon>
        <taxon>Viridiplantae</taxon>
        <taxon>Streptophyta</taxon>
        <taxon>Embryophyta</taxon>
        <taxon>Tracheophyta</taxon>
        <taxon>Spermatophyta</taxon>
        <taxon>Magnoliopsida</taxon>
        <taxon>eudicotyledons</taxon>
        <taxon>Gunneridae</taxon>
        <taxon>Pentapetalae</taxon>
        <taxon>asterids</taxon>
        <taxon>campanulids</taxon>
        <taxon>Asterales</taxon>
        <taxon>Asteraceae</taxon>
        <taxon>Asteroideae</taxon>
        <taxon>Heliantheae alliance</taxon>
        <taxon>Heliantheae</taxon>
        <taxon>Ambrosia</taxon>
    </lineage>
</organism>
<gene>
    <name evidence="1" type="ORF">M8C21_024352</name>
</gene>
<proteinExistence type="predicted"/>
<protein>
    <submittedName>
        <fullName evidence="1">Uncharacterized protein</fullName>
    </submittedName>
</protein>
<evidence type="ECO:0000313" key="2">
    <source>
        <dbReference type="Proteomes" id="UP001206925"/>
    </source>
</evidence>
<accession>A0AAD5GNL3</accession>
<reference evidence="1" key="1">
    <citation type="submission" date="2022-06" db="EMBL/GenBank/DDBJ databases">
        <title>Uncovering the hologenomic basis of an extraordinary plant invasion.</title>
        <authorList>
            <person name="Bieker V.C."/>
            <person name="Martin M.D."/>
            <person name="Gilbert T."/>
            <person name="Hodgins K."/>
            <person name="Battlay P."/>
            <person name="Petersen B."/>
            <person name="Wilson J."/>
        </authorList>
    </citation>
    <scope>NUCLEOTIDE SEQUENCE</scope>
    <source>
        <strain evidence="1">AA19_3_7</strain>
        <tissue evidence="1">Leaf</tissue>
    </source>
</reference>
<dbReference type="AlphaFoldDB" id="A0AAD5GNL3"/>
<evidence type="ECO:0000313" key="1">
    <source>
        <dbReference type="EMBL" id="KAI7746278.1"/>
    </source>
</evidence>
<dbReference type="EMBL" id="JAMZMK010007013">
    <property type="protein sequence ID" value="KAI7746278.1"/>
    <property type="molecule type" value="Genomic_DNA"/>
</dbReference>
<dbReference type="Proteomes" id="UP001206925">
    <property type="component" value="Unassembled WGS sequence"/>
</dbReference>
<keyword evidence="2" id="KW-1185">Reference proteome</keyword>